<evidence type="ECO:0000256" key="2">
    <source>
        <dbReference type="ARBA" id="ARBA00023125"/>
    </source>
</evidence>
<dbReference type="GO" id="GO:0043565">
    <property type="term" value="F:sequence-specific DNA binding"/>
    <property type="evidence" value="ECO:0007669"/>
    <property type="project" value="InterPro"/>
</dbReference>
<keyword evidence="4" id="KW-0812">Transmembrane</keyword>
<reference evidence="6" key="1">
    <citation type="submission" date="2020-08" db="EMBL/GenBank/DDBJ databases">
        <title>Genome public.</title>
        <authorList>
            <person name="Liu C."/>
            <person name="Sun Q."/>
        </authorList>
    </citation>
    <scope>NUCLEOTIDE SEQUENCE</scope>
    <source>
        <strain evidence="6">NSJ-32</strain>
    </source>
</reference>
<dbReference type="InterPro" id="IPR009057">
    <property type="entry name" value="Homeodomain-like_sf"/>
</dbReference>
<dbReference type="Pfam" id="PF12833">
    <property type="entry name" value="HTH_18"/>
    <property type="match status" value="1"/>
</dbReference>
<dbReference type="GO" id="GO:0003700">
    <property type="term" value="F:DNA-binding transcription factor activity"/>
    <property type="evidence" value="ECO:0007669"/>
    <property type="project" value="InterPro"/>
</dbReference>
<dbReference type="Gene3D" id="1.10.10.60">
    <property type="entry name" value="Homeodomain-like"/>
    <property type="match status" value="1"/>
</dbReference>
<keyword evidence="2" id="KW-0238">DNA-binding</keyword>
<dbReference type="InterPro" id="IPR018060">
    <property type="entry name" value="HTH_AraC"/>
</dbReference>
<gene>
    <name evidence="6" type="ORF">H8730_07875</name>
</gene>
<dbReference type="PROSITE" id="PS00041">
    <property type="entry name" value="HTH_ARAC_FAMILY_1"/>
    <property type="match status" value="1"/>
</dbReference>
<dbReference type="PROSITE" id="PS01124">
    <property type="entry name" value="HTH_ARAC_FAMILY_2"/>
    <property type="match status" value="1"/>
</dbReference>
<feature type="domain" description="HTH araC/xylS-type" evidence="5">
    <location>
        <begin position="616"/>
        <end position="715"/>
    </location>
</feature>
<comment type="caution">
    <text evidence="6">The sequence shown here is derived from an EMBL/GenBank/DDBJ whole genome shotgun (WGS) entry which is preliminary data.</text>
</comment>
<dbReference type="SUPFAM" id="SSF46689">
    <property type="entry name" value="Homeodomain-like"/>
    <property type="match status" value="1"/>
</dbReference>
<evidence type="ECO:0000259" key="5">
    <source>
        <dbReference type="PROSITE" id="PS01124"/>
    </source>
</evidence>
<name>A0A926DQQ4_9FIRM</name>
<keyword evidence="7" id="KW-1185">Reference proteome</keyword>
<keyword evidence="4" id="KW-0472">Membrane</keyword>
<dbReference type="AlphaFoldDB" id="A0A926DQQ4"/>
<evidence type="ECO:0000256" key="3">
    <source>
        <dbReference type="ARBA" id="ARBA00023163"/>
    </source>
</evidence>
<protein>
    <submittedName>
        <fullName evidence="6">Helix-turn-helix transcriptional regulator</fullName>
    </submittedName>
</protein>
<feature type="transmembrane region" description="Helical" evidence="4">
    <location>
        <begin position="12"/>
        <end position="34"/>
    </location>
</feature>
<dbReference type="PROSITE" id="PS51257">
    <property type="entry name" value="PROKAR_LIPOPROTEIN"/>
    <property type="match status" value="1"/>
</dbReference>
<dbReference type="PANTHER" id="PTHR43280:SF28">
    <property type="entry name" value="HTH-TYPE TRANSCRIPTIONAL ACTIVATOR RHAS"/>
    <property type="match status" value="1"/>
</dbReference>
<evidence type="ECO:0000313" key="7">
    <source>
        <dbReference type="Proteomes" id="UP000657006"/>
    </source>
</evidence>
<dbReference type="EMBL" id="JACRSQ010000009">
    <property type="protein sequence ID" value="MBC8543460.1"/>
    <property type="molecule type" value="Genomic_DNA"/>
</dbReference>
<accession>A0A926DQQ4</accession>
<keyword evidence="3" id="KW-0804">Transcription</keyword>
<keyword evidence="1" id="KW-0805">Transcription regulation</keyword>
<evidence type="ECO:0000313" key="6">
    <source>
        <dbReference type="EMBL" id="MBC8543460.1"/>
    </source>
</evidence>
<sequence length="725" mass="81139">MTRNKVSSLIMYYLSYISVALIGCAAIGIAIFFLSVSELRNTAEHAESTQLQIAAQDLDTQLKVFETIRDEISSNSFYRTSYLAQNKYHEVELLHNFAQYNSYSVLSSDYFLFYRGTDSVFAREAKYELDYYLSSINRVVTEESELHTLTRALNLISDVTLLETGANKIMIVYPVRLGSAGTTQIAAVLCFVMDRSVWLERVFSVSGKQTGSLSIYYHGERLAGPQNTAISQLPLEKGAIYSDKNWIVVSSPSGDFLLSEQIPPGGWYSGLSSFRVIILAMGAISVLLVLLAMYLIARKNHAPIRRLAAQVRDMLPRDGSADEASELRQIEFALQQTHQQNNLNQQLLADQMKLLTEQSDLLRQQVLLLVLNGNISEGVRRQLTTLHLSLNGAYYCVYLLHFGETVEPDILRSIEKLSDEDATLYAFRVGEQQAAAIGCFAVEDLTDGIPKLIQEISSALNCDVTVQKGMVVDALEKMPASYYTAQCKPDTKQEEQAGPPRQASGEWIPCRFLAMLLDDIRSGNREAGLTHLQLLLTDIQTRYTSLMLQRSVVADILSEMVRLSHELEVPILPEETGAILVYQHSSAVCRDLSALVNRLFDRLDEQRARLASDRAMRIRQYIDQHALTYDISLQKLAEVFQLSTKQINNDIRSVTGMTYKGYVLDIRIRKATELLAQPSLSVVQISERIGYVDVSSFIKAFQSATGLTPAAYRRAQSAATTIDPI</sequence>
<feature type="transmembrane region" description="Helical" evidence="4">
    <location>
        <begin position="276"/>
        <end position="297"/>
    </location>
</feature>
<keyword evidence="4" id="KW-1133">Transmembrane helix</keyword>
<proteinExistence type="predicted"/>
<evidence type="ECO:0000256" key="1">
    <source>
        <dbReference type="ARBA" id="ARBA00023015"/>
    </source>
</evidence>
<evidence type="ECO:0000256" key="4">
    <source>
        <dbReference type="SAM" id="Phobius"/>
    </source>
</evidence>
<organism evidence="6 7">
    <name type="scientific">Bianquea renquensis</name>
    <dbReference type="NCBI Taxonomy" id="2763661"/>
    <lineage>
        <taxon>Bacteria</taxon>
        <taxon>Bacillati</taxon>
        <taxon>Bacillota</taxon>
        <taxon>Clostridia</taxon>
        <taxon>Eubacteriales</taxon>
        <taxon>Bianqueaceae</taxon>
        <taxon>Bianquea</taxon>
    </lineage>
</organism>
<dbReference type="Proteomes" id="UP000657006">
    <property type="component" value="Unassembled WGS sequence"/>
</dbReference>
<dbReference type="SMART" id="SM00342">
    <property type="entry name" value="HTH_ARAC"/>
    <property type="match status" value="1"/>
</dbReference>
<dbReference type="InterPro" id="IPR018062">
    <property type="entry name" value="HTH_AraC-typ_CS"/>
</dbReference>
<dbReference type="PANTHER" id="PTHR43280">
    <property type="entry name" value="ARAC-FAMILY TRANSCRIPTIONAL REGULATOR"/>
    <property type="match status" value="1"/>
</dbReference>
<dbReference type="RefSeq" id="WP_249289639.1">
    <property type="nucleotide sequence ID" value="NZ_JACRSQ010000009.1"/>
</dbReference>